<organism evidence="5 6">
    <name type="scientific">Galactobacter caseinivorans</name>
    <dbReference type="NCBI Taxonomy" id="2676123"/>
    <lineage>
        <taxon>Bacteria</taxon>
        <taxon>Bacillati</taxon>
        <taxon>Actinomycetota</taxon>
        <taxon>Actinomycetes</taxon>
        <taxon>Micrococcales</taxon>
        <taxon>Micrococcaceae</taxon>
        <taxon>Galactobacter</taxon>
    </lineage>
</organism>
<name>A0A496PK94_9MICC</name>
<proteinExistence type="predicted"/>
<dbReference type="GO" id="GO:0008934">
    <property type="term" value="F:inositol monophosphate 1-phosphatase activity"/>
    <property type="evidence" value="ECO:0007669"/>
    <property type="project" value="TreeGrafter"/>
</dbReference>
<protein>
    <submittedName>
        <fullName evidence="5">Inositol monophosphatase</fullName>
    </submittedName>
</protein>
<evidence type="ECO:0000313" key="6">
    <source>
        <dbReference type="Proteomes" id="UP000273119"/>
    </source>
</evidence>
<evidence type="ECO:0000256" key="2">
    <source>
        <dbReference type="ARBA" id="ARBA00022801"/>
    </source>
</evidence>
<evidence type="ECO:0000256" key="1">
    <source>
        <dbReference type="ARBA" id="ARBA00022723"/>
    </source>
</evidence>
<keyword evidence="3 4" id="KW-0460">Magnesium</keyword>
<feature type="binding site" evidence="4">
    <location>
        <position position="235"/>
    </location>
    <ligand>
        <name>Mg(2+)</name>
        <dbReference type="ChEBI" id="CHEBI:18420"/>
        <label>1</label>
        <note>catalytic</note>
    </ligand>
</feature>
<dbReference type="GO" id="GO:0046872">
    <property type="term" value="F:metal ion binding"/>
    <property type="evidence" value="ECO:0007669"/>
    <property type="project" value="UniProtKB-KW"/>
</dbReference>
<comment type="cofactor">
    <cofactor evidence="4">
        <name>Mg(2+)</name>
        <dbReference type="ChEBI" id="CHEBI:18420"/>
    </cofactor>
</comment>
<accession>A0A496PK94</accession>
<gene>
    <name evidence="5" type="ORF">DWQ67_06160</name>
</gene>
<dbReference type="Proteomes" id="UP000273119">
    <property type="component" value="Unassembled WGS sequence"/>
</dbReference>
<dbReference type="PANTHER" id="PTHR20854">
    <property type="entry name" value="INOSITOL MONOPHOSPHATASE"/>
    <property type="match status" value="1"/>
</dbReference>
<dbReference type="GO" id="GO:0006020">
    <property type="term" value="P:inositol metabolic process"/>
    <property type="evidence" value="ECO:0007669"/>
    <property type="project" value="TreeGrafter"/>
</dbReference>
<feature type="binding site" evidence="4">
    <location>
        <position position="75"/>
    </location>
    <ligand>
        <name>Mg(2+)</name>
        <dbReference type="ChEBI" id="CHEBI:18420"/>
        <label>1</label>
        <note>catalytic</note>
    </ligand>
</feature>
<evidence type="ECO:0000256" key="3">
    <source>
        <dbReference type="ARBA" id="ARBA00022842"/>
    </source>
</evidence>
<sequence>MPGTENHPSALLHVARMASTAGALVLAQRGEGQLDGQAMNKSAGGDWVTDFDRRAEQAVRQVISGFRPTDVLTGEEYADSGEPTAGGYRWSIDPLDGTANFVRGIVYYATSVGVYGPGPDGREQWLAGAVTAPALGTQYYAGAGLGAMKSPWSPQRTESAEALTLTGPSGAADARMLATGFGYDADRRNFQVSALAGLIPDYANVRRLGSAALDLCLVAEGVLDAYAEFGTREWDWAAGALIAEEAGVGVTRPVMEPGWQSAGVSHPESLPAFPQTP</sequence>
<dbReference type="PROSITE" id="PS00629">
    <property type="entry name" value="IMP_1"/>
    <property type="match status" value="1"/>
</dbReference>
<keyword evidence="1 4" id="KW-0479">Metal-binding</keyword>
<evidence type="ECO:0000256" key="4">
    <source>
        <dbReference type="PIRSR" id="PIRSR600760-2"/>
    </source>
</evidence>
<keyword evidence="6" id="KW-1185">Reference proteome</keyword>
<dbReference type="PANTHER" id="PTHR20854:SF4">
    <property type="entry name" value="INOSITOL-1-MONOPHOSPHATASE-RELATED"/>
    <property type="match status" value="1"/>
</dbReference>
<dbReference type="Pfam" id="PF00459">
    <property type="entry name" value="Inositol_P"/>
    <property type="match status" value="1"/>
</dbReference>
<dbReference type="Gene3D" id="3.40.190.80">
    <property type="match status" value="1"/>
</dbReference>
<feature type="binding site" evidence="4">
    <location>
        <position position="95"/>
    </location>
    <ligand>
        <name>Mg(2+)</name>
        <dbReference type="ChEBI" id="CHEBI:18420"/>
        <label>1</label>
        <note>catalytic</note>
    </ligand>
</feature>
<keyword evidence="2" id="KW-0378">Hydrolase</keyword>
<reference evidence="5 6" key="1">
    <citation type="submission" date="2018-07" db="EMBL/GenBank/DDBJ databases">
        <title>Arthrobacter sp. nov., isolated from raw cow's milk with high bacterial count.</title>
        <authorList>
            <person name="Hahne J."/>
            <person name="Isele D."/>
            <person name="Lipski A."/>
        </authorList>
    </citation>
    <scope>NUCLEOTIDE SEQUENCE [LARGE SCALE GENOMIC DNA]</scope>
    <source>
        <strain evidence="5 6">JZ R-183</strain>
    </source>
</reference>
<dbReference type="InterPro" id="IPR020583">
    <property type="entry name" value="Inositol_monoP_metal-BS"/>
</dbReference>
<feature type="binding site" evidence="4">
    <location>
        <position position="93"/>
    </location>
    <ligand>
        <name>Mg(2+)</name>
        <dbReference type="ChEBI" id="CHEBI:18420"/>
        <label>2</label>
    </ligand>
</feature>
<dbReference type="GO" id="GO:0007165">
    <property type="term" value="P:signal transduction"/>
    <property type="evidence" value="ECO:0007669"/>
    <property type="project" value="TreeGrafter"/>
</dbReference>
<dbReference type="PRINTS" id="PR00377">
    <property type="entry name" value="IMPHPHTASES"/>
</dbReference>
<dbReference type="EMBL" id="QQXL01000003">
    <property type="protein sequence ID" value="RKW70888.1"/>
    <property type="molecule type" value="Genomic_DNA"/>
</dbReference>
<feature type="binding site" evidence="4">
    <location>
        <position position="96"/>
    </location>
    <ligand>
        <name>Mg(2+)</name>
        <dbReference type="ChEBI" id="CHEBI:18420"/>
        <label>1</label>
        <note>catalytic</note>
    </ligand>
</feature>
<dbReference type="Gene3D" id="3.30.540.10">
    <property type="entry name" value="Fructose-1,6-Bisphosphatase, subunit A, domain 1"/>
    <property type="match status" value="1"/>
</dbReference>
<dbReference type="SUPFAM" id="SSF56655">
    <property type="entry name" value="Carbohydrate phosphatase"/>
    <property type="match status" value="1"/>
</dbReference>
<dbReference type="InterPro" id="IPR000760">
    <property type="entry name" value="Inositol_monophosphatase-like"/>
</dbReference>
<dbReference type="AlphaFoldDB" id="A0A496PK94"/>
<evidence type="ECO:0000313" key="5">
    <source>
        <dbReference type="EMBL" id="RKW70888.1"/>
    </source>
</evidence>
<comment type="caution">
    <text evidence="5">The sequence shown here is derived from an EMBL/GenBank/DDBJ whole genome shotgun (WGS) entry which is preliminary data.</text>
</comment>